<dbReference type="EMBL" id="VUNS01000002">
    <property type="protein sequence ID" value="MST96044.1"/>
    <property type="molecule type" value="Genomic_DNA"/>
</dbReference>
<reference evidence="5 6" key="1">
    <citation type="submission" date="2019-08" db="EMBL/GenBank/DDBJ databases">
        <title>In-depth cultivation of the pig gut microbiome towards novel bacterial diversity and tailored functional studies.</title>
        <authorList>
            <person name="Wylensek D."/>
            <person name="Hitch T.C.A."/>
            <person name="Clavel T."/>
        </authorList>
    </citation>
    <scope>NUCLEOTIDE SEQUENCE [LARGE SCALE GENOMIC DNA]</scope>
    <source>
        <strain evidence="5 6">BBE-744-WT-12</strain>
    </source>
</reference>
<evidence type="ECO:0000256" key="3">
    <source>
        <dbReference type="ARBA" id="ARBA00022729"/>
    </source>
</evidence>
<keyword evidence="3" id="KW-0732">Signal</keyword>
<evidence type="ECO:0000313" key="6">
    <source>
        <dbReference type="Proteomes" id="UP000435649"/>
    </source>
</evidence>
<dbReference type="SUPFAM" id="SSF53822">
    <property type="entry name" value="Periplasmic binding protein-like I"/>
    <property type="match status" value="1"/>
</dbReference>
<feature type="domain" description="Periplasmic binding protein" evidence="4">
    <location>
        <begin position="50"/>
        <end position="305"/>
    </location>
</feature>
<evidence type="ECO:0000313" key="5">
    <source>
        <dbReference type="EMBL" id="MST96044.1"/>
    </source>
</evidence>
<organism evidence="5 6">
    <name type="scientific">Victivallis lenta</name>
    <dbReference type="NCBI Taxonomy" id="2606640"/>
    <lineage>
        <taxon>Bacteria</taxon>
        <taxon>Pseudomonadati</taxon>
        <taxon>Lentisphaerota</taxon>
        <taxon>Lentisphaeria</taxon>
        <taxon>Victivallales</taxon>
        <taxon>Victivallaceae</taxon>
        <taxon>Victivallis</taxon>
    </lineage>
</organism>
<dbReference type="Pfam" id="PF13407">
    <property type="entry name" value="Peripla_BP_4"/>
    <property type="match status" value="1"/>
</dbReference>
<gene>
    <name evidence="5" type="ORF">FYJ85_03165</name>
</gene>
<comment type="subcellular location">
    <subcellularLocation>
        <location evidence="1">Cell envelope</location>
    </subcellularLocation>
</comment>
<dbReference type="InterPro" id="IPR028082">
    <property type="entry name" value="Peripla_BP_I"/>
</dbReference>
<dbReference type="InterPro" id="IPR025997">
    <property type="entry name" value="SBP_2_dom"/>
</dbReference>
<name>A0A844FZ88_9BACT</name>
<comment type="caution">
    <text evidence="5">The sequence shown here is derived from an EMBL/GenBank/DDBJ whole genome shotgun (WGS) entry which is preliminary data.</text>
</comment>
<dbReference type="PANTHER" id="PTHR46847">
    <property type="entry name" value="D-ALLOSE-BINDING PERIPLASMIC PROTEIN-RELATED"/>
    <property type="match status" value="1"/>
</dbReference>
<dbReference type="Proteomes" id="UP000435649">
    <property type="component" value="Unassembled WGS sequence"/>
</dbReference>
<evidence type="ECO:0000256" key="2">
    <source>
        <dbReference type="ARBA" id="ARBA00007639"/>
    </source>
</evidence>
<proteinExistence type="inferred from homology"/>
<accession>A0A844FZ88</accession>
<dbReference type="Gene3D" id="3.40.50.2300">
    <property type="match status" value="2"/>
</dbReference>
<dbReference type="AlphaFoldDB" id="A0A844FZ88"/>
<comment type="similarity">
    <text evidence="2">Belongs to the bacterial solute-binding protein 2 family.</text>
</comment>
<dbReference type="GO" id="GO:0030313">
    <property type="term" value="C:cell envelope"/>
    <property type="evidence" value="ECO:0007669"/>
    <property type="project" value="UniProtKB-SubCell"/>
</dbReference>
<evidence type="ECO:0000256" key="1">
    <source>
        <dbReference type="ARBA" id="ARBA00004196"/>
    </source>
</evidence>
<protein>
    <submittedName>
        <fullName evidence="5">Substrate-binding domain-containing protein</fullName>
    </submittedName>
</protein>
<sequence>MLRGVPECDRHVYPIRKDGSMKKIFTLFGAALLAFAVVSCGDAKAKKTKIGVSIPAADHGWTGGVIYSAEAAKQKLEAANPDYEIIISTARDAAEQVNKIENLLVQGVRAVVVLPQEPGPLTSVCEAAKKQGAFLVTVDRGLDKPIQDVYVAGDNAGFGRTAAQALVKALGGEGDILVMEGIPCVVNTDRVEAFKAEIAKHPGIKILESQSAYWDTEKGLKLMENYLQKYPKIDAVWVGDDDVLVGALKALEESKRRDVKLMLGGGGAKLIVKRVLDRDPIVQMTVTYPPKMIEVGIEAAIDGLKNGGKAKETKIVMPSEVVTPENAQAFYFPDSIY</sequence>
<dbReference type="PANTHER" id="PTHR46847:SF1">
    <property type="entry name" value="D-ALLOSE-BINDING PERIPLASMIC PROTEIN-RELATED"/>
    <property type="match status" value="1"/>
</dbReference>
<evidence type="ECO:0000259" key="4">
    <source>
        <dbReference type="Pfam" id="PF13407"/>
    </source>
</evidence>
<dbReference type="GO" id="GO:0030246">
    <property type="term" value="F:carbohydrate binding"/>
    <property type="evidence" value="ECO:0007669"/>
    <property type="project" value="UniProtKB-ARBA"/>
</dbReference>
<keyword evidence="6" id="KW-1185">Reference proteome</keyword>